<keyword evidence="3" id="KW-1185">Reference proteome</keyword>
<dbReference type="Pfam" id="PF13649">
    <property type="entry name" value="Methyltransf_25"/>
    <property type="match status" value="1"/>
</dbReference>
<dbReference type="EMBL" id="BOMQ01000075">
    <property type="protein sequence ID" value="GIE52831.1"/>
    <property type="molecule type" value="Genomic_DNA"/>
</dbReference>
<dbReference type="InterPro" id="IPR029063">
    <property type="entry name" value="SAM-dependent_MTases_sf"/>
</dbReference>
<dbReference type="InterPro" id="IPR041698">
    <property type="entry name" value="Methyltransf_25"/>
</dbReference>
<dbReference type="AlphaFoldDB" id="A0A919JP94"/>
<evidence type="ECO:0000313" key="3">
    <source>
        <dbReference type="Proteomes" id="UP000647172"/>
    </source>
</evidence>
<gene>
    <name evidence="2" type="ORF">Ani05nite_63650</name>
</gene>
<dbReference type="CDD" id="cd02440">
    <property type="entry name" value="AdoMet_MTases"/>
    <property type="match status" value="1"/>
</dbReference>
<proteinExistence type="predicted"/>
<keyword evidence="2" id="KW-0808">Transferase</keyword>
<protein>
    <submittedName>
        <fullName evidence="2">Methyltransferase type 12</fullName>
    </submittedName>
</protein>
<dbReference type="GO" id="GO:0008168">
    <property type="term" value="F:methyltransferase activity"/>
    <property type="evidence" value="ECO:0007669"/>
    <property type="project" value="UniProtKB-KW"/>
</dbReference>
<name>A0A919JP94_9ACTN</name>
<keyword evidence="2" id="KW-0489">Methyltransferase</keyword>
<reference evidence="2" key="1">
    <citation type="submission" date="2021-01" db="EMBL/GenBank/DDBJ databases">
        <title>Whole genome shotgun sequence of Actinoplanes nipponensis NBRC 14063.</title>
        <authorList>
            <person name="Komaki H."/>
            <person name="Tamura T."/>
        </authorList>
    </citation>
    <scope>NUCLEOTIDE SEQUENCE</scope>
    <source>
        <strain evidence="2">NBRC 14063</strain>
    </source>
</reference>
<dbReference type="Gene3D" id="3.40.50.150">
    <property type="entry name" value="Vaccinia Virus protein VP39"/>
    <property type="match status" value="1"/>
</dbReference>
<organism evidence="2 3">
    <name type="scientific">Actinoplanes nipponensis</name>
    <dbReference type="NCBI Taxonomy" id="135950"/>
    <lineage>
        <taxon>Bacteria</taxon>
        <taxon>Bacillati</taxon>
        <taxon>Actinomycetota</taxon>
        <taxon>Actinomycetes</taxon>
        <taxon>Micromonosporales</taxon>
        <taxon>Micromonosporaceae</taxon>
        <taxon>Actinoplanes</taxon>
    </lineage>
</organism>
<dbReference type="RefSeq" id="WP_203774512.1">
    <property type="nucleotide sequence ID" value="NZ_BAAAYJ010000108.1"/>
</dbReference>
<dbReference type="SUPFAM" id="SSF53335">
    <property type="entry name" value="S-adenosyl-L-methionine-dependent methyltransferases"/>
    <property type="match status" value="1"/>
</dbReference>
<sequence length="225" mass="23840">MTTSTITSPRILDVYDAALRRAEAGEVAELVLRSPHGTERIIDTASWCRMRLPGDSGMLNRCSGPTLDVGCGPGRLINALSRWGCPALGVDVSATAVRMARARGATALRRDVFGQLPGHGRWRHLLLADGNIGIGGDPVALLRRCRELLGSDGRLHAEVSAAGTRSWAGEASVRAAGTADTAGSATFRWAEVAAEDLAALAELSALRVTETWREAGRWFATLTPA</sequence>
<dbReference type="GO" id="GO:0032259">
    <property type="term" value="P:methylation"/>
    <property type="evidence" value="ECO:0007669"/>
    <property type="project" value="UniProtKB-KW"/>
</dbReference>
<evidence type="ECO:0000259" key="1">
    <source>
        <dbReference type="Pfam" id="PF13649"/>
    </source>
</evidence>
<comment type="caution">
    <text evidence="2">The sequence shown here is derived from an EMBL/GenBank/DDBJ whole genome shotgun (WGS) entry which is preliminary data.</text>
</comment>
<feature type="domain" description="Methyltransferase" evidence="1">
    <location>
        <begin position="67"/>
        <end position="109"/>
    </location>
</feature>
<evidence type="ECO:0000313" key="2">
    <source>
        <dbReference type="EMBL" id="GIE52831.1"/>
    </source>
</evidence>
<accession>A0A919JP94</accession>
<dbReference type="Proteomes" id="UP000647172">
    <property type="component" value="Unassembled WGS sequence"/>
</dbReference>